<reference evidence="3" key="1">
    <citation type="submission" date="2016-10" db="EMBL/GenBank/DDBJ databases">
        <authorList>
            <person name="Varghese N."/>
            <person name="Submissions S."/>
        </authorList>
    </citation>
    <scope>NUCLEOTIDE SEQUENCE [LARGE SCALE GENOMIC DNA]</scope>
    <source>
        <strain evidence="3">DSM 45079</strain>
    </source>
</reference>
<name>A0A1H2L1Y7_9ACTN</name>
<organism evidence="2 3">
    <name type="scientific">Jiangella alkaliphila</name>
    <dbReference type="NCBI Taxonomy" id="419479"/>
    <lineage>
        <taxon>Bacteria</taxon>
        <taxon>Bacillati</taxon>
        <taxon>Actinomycetota</taxon>
        <taxon>Actinomycetes</taxon>
        <taxon>Jiangellales</taxon>
        <taxon>Jiangellaceae</taxon>
        <taxon>Jiangella</taxon>
    </lineage>
</organism>
<gene>
    <name evidence="2" type="ORF">SAMN04488563_4822</name>
</gene>
<dbReference type="STRING" id="419479.SAMN04488563_4822"/>
<evidence type="ECO:0000313" key="3">
    <source>
        <dbReference type="Proteomes" id="UP000182977"/>
    </source>
</evidence>
<keyword evidence="3" id="KW-1185">Reference proteome</keyword>
<dbReference type="Proteomes" id="UP000182977">
    <property type="component" value="Chromosome I"/>
</dbReference>
<keyword evidence="1" id="KW-0175">Coiled coil</keyword>
<dbReference type="RefSeq" id="WP_407717015.1">
    <property type="nucleotide sequence ID" value="NZ_KQ061235.1"/>
</dbReference>
<dbReference type="SUPFAM" id="SSF52540">
    <property type="entry name" value="P-loop containing nucleoside triphosphate hydrolases"/>
    <property type="match status" value="1"/>
</dbReference>
<sequence>MTRWWKCDLQISTPWSPDFTGEPGWDLETGAGREAAADVYMARAREVGLEVVVLAAHNTADGAELLVRAGAKHDVVVFPGFELTSGPGADGIHVVVFGGPETTEAELTALLTGCCGFDHDNPPFDPTDPTRPMPSPFTLPQILDKLPERYLVVAPHVFGDNGLTNGNTAKGSIRWKAIHHARLGAIDVGDPGTIDNQASWRARFTRRELTDYPCLADLPFVSTSDAYALQDLGGRYTWIRMETPTIEALRQAFLDHSARIACDWDPRFAPADRSPNDVSHAWVQSIHLANLSTANEPLQAALDPHLNVIIGGRGSGKSTLVSGLRLLYGNIESLPPATREDAEQLRDTVFSQAAVTGTHHLAHSGEVQSSTWTMASGSTTIRRDSRQTPTDFRVRVVGQKELFERAASSKDNPFVTSRNLLVLVDDALAGQDIQSGDRAAFDAALDEARTSWVGAARRLYGERAAVSQLAAVEERVSELRRQVDAFDSEASRARRMRNDALLEESRLVTQEHLGLLRGLDAIQTEASSATAPNTLPDTTDRSGGASALLRRLGELREEIAGTLRSALDAARSTVESLYAESPDFAEWRSSVGGAAADAEQLVRELAELGLDPDAYGRIRAQLAVQEATERDLQSRRSALPELEADAGAAWRAVLALVDQRRVDRTALLRQVQARSQTLRFTIRTLADTASWVEQTRVLLNLRSDGFLEDVPALASWIWEDEEHRDHRVDAWRMACISGDFSGLASRAAMRPAWASRLSDVDPLIRTRLAAELPDDEVCMRFLRDDGDADRDEDWQPLTTGSPGQRSAAMLGFVLHYGEEPLVLDQPEDDLDTEWISELIVRQLRRSRWARQLIVVTHNANIPVNADAERVIVLENESGSLKIRSTAMGDAGQVEHCGPIENQLVRTDIQKIMEGGVDAFVRRERRYNNELNSYRIAMERVNPS</sequence>
<proteinExistence type="predicted"/>
<dbReference type="InterPro" id="IPR054787">
    <property type="entry name" value="TrlF_ATPase"/>
</dbReference>
<dbReference type="Gene3D" id="3.20.20.140">
    <property type="entry name" value="Metal-dependent hydrolases"/>
    <property type="match status" value="1"/>
</dbReference>
<dbReference type="SUPFAM" id="SSF89550">
    <property type="entry name" value="PHP domain-like"/>
    <property type="match status" value="1"/>
</dbReference>
<accession>A0A1H2L1Y7</accession>
<feature type="coiled-coil region" evidence="1">
    <location>
        <begin position="462"/>
        <end position="496"/>
    </location>
</feature>
<dbReference type="EMBL" id="LT629791">
    <property type="protein sequence ID" value="SDU74822.1"/>
    <property type="molecule type" value="Genomic_DNA"/>
</dbReference>
<dbReference type="NCBIfam" id="NF045780">
    <property type="entry name" value="TrlF_fam_ATP"/>
    <property type="match status" value="1"/>
</dbReference>
<protein>
    <submittedName>
        <fullName evidence="2">Uncharacterized protein</fullName>
    </submittedName>
</protein>
<evidence type="ECO:0000256" key="1">
    <source>
        <dbReference type="SAM" id="Coils"/>
    </source>
</evidence>
<dbReference type="Gene3D" id="3.40.50.300">
    <property type="entry name" value="P-loop containing nucleotide triphosphate hydrolases"/>
    <property type="match status" value="2"/>
</dbReference>
<dbReference type="InterPro" id="IPR027417">
    <property type="entry name" value="P-loop_NTPase"/>
</dbReference>
<evidence type="ECO:0000313" key="2">
    <source>
        <dbReference type="EMBL" id="SDU74822.1"/>
    </source>
</evidence>
<dbReference type="InterPro" id="IPR016195">
    <property type="entry name" value="Pol/histidinol_Pase-like"/>
</dbReference>
<dbReference type="AlphaFoldDB" id="A0A1H2L1Y7"/>